<protein>
    <submittedName>
        <fullName evidence="1">Uncharacterized protein</fullName>
    </submittedName>
</protein>
<evidence type="ECO:0000313" key="2">
    <source>
        <dbReference type="Proteomes" id="UP000515514"/>
    </source>
</evidence>
<evidence type="ECO:0000313" key="1">
    <source>
        <dbReference type="EMBL" id="QNJ97339.1"/>
    </source>
</evidence>
<gene>
    <name evidence="1" type="ORF">ALE3EI_0763</name>
</gene>
<dbReference type="EMBL" id="CP052909">
    <property type="protein sequence ID" value="QNJ97339.1"/>
    <property type="molecule type" value="Genomic_DNA"/>
</dbReference>
<keyword evidence="2" id="KW-1185">Reference proteome</keyword>
<dbReference type="AlphaFoldDB" id="A0A7G8PSM3"/>
<dbReference type="KEGG" id="alti:ALE3EI_0763"/>
<accession>A0A7G8PSM3</accession>
<dbReference type="PROSITE" id="PS51257">
    <property type="entry name" value="PROKAR_LIPOPROTEIN"/>
    <property type="match status" value="1"/>
</dbReference>
<sequence length="144" mass="16151">MRKIVYVFVLFAVMISCKNQEENNTETEDQAEETLKDGETNIIAGKPLINGEFIRTEDGAVLKGESFIYGVHMDDIGRELAKRVEPIKKDEFDMVPVTVQGKIAKNPVVTTGGEGWPEIIIIENIVKVSDTPSKEDIRIEDKKN</sequence>
<reference evidence="1 2" key="1">
    <citation type="submission" date="2020-04" db="EMBL/GenBank/DDBJ databases">
        <title>Genome sequence of Altibacter aquimarinus strain ALE3EI.</title>
        <authorList>
            <person name="Oh H.-M."/>
            <person name="Jang D."/>
        </authorList>
    </citation>
    <scope>NUCLEOTIDE SEQUENCE [LARGE SCALE GENOMIC DNA]</scope>
    <source>
        <strain evidence="1 2">ALE3EI</strain>
    </source>
</reference>
<dbReference type="RefSeq" id="WP_186991016.1">
    <property type="nucleotide sequence ID" value="NZ_CP052909.1"/>
</dbReference>
<name>A0A7G8PSM3_9FLAO</name>
<organism evidence="1 2">
    <name type="scientific">Constantimarinum furrinae</name>
    <dbReference type="NCBI Taxonomy" id="2562285"/>
    <lineage>
        <taxon>Bacteria</taxon>
        <taxon>Pseudomonadati</taxon>
        <taxon>Bacteroidota</taxon>
        <taxon>Flavobacteriia</taxon>
        <taxon>Flavobacteriales</taxon>
        <taxon>Flavobacteriaceae</taxon>
        <taxon>Altibacter/Constantimarinum group</taxon>
        <taxon>Constantimarinum</taxon>
    </lineage>
</organism>
<proteinExistence type="predicted"/>
<dbReference type="Proteomes" id="UP000515514">
    <property type="component" value="Chromosome"/>
</dbReference>